<comment type="caution">
    <text evidence="1">The sequence shown here is derived from an EMBL/GenBank/DDBJ whole genome shotgun (WGS) entry which is preliminary data.</text>
</comment>
<sequence length="110" mass="12631">MNDCPQFVGQWQFVFISQQCPNSQVHHFAAKFGCVHELPLSPGQDFISHVEIEAMREVVQVDRVEVAVISELNSVILDTFIKVMVKCHLTSLEGQVKFFHRLLRTLLSNY</sequence>
<evidence type="ECO:0000313" key="2">
    <source>
        <dbReference type="EMBL" id="GIY10802.1"/>
    </source>
</evidence>
<organism evidence="1 3">
    <name type="scientific">Caerostris darwini</name>
    <dbReference type="NCBI Taxonomy" id="1538125"/>
    <lineage>
        <taxon>Eukaryota</taxon>
        <taxon>Metazoa</taxon>
        <taxon>Ecdysozoa</taxon>
        <taxon>Arthropoda</taxon>
        <taxon>Chelicerata</taxon>
        <taxon>Arachnida</taxon>
        <taxon>Araneae</taxon>
        <taxon>Araneomorphae</taxon>
        <taxon>Entelegynae</taxon>
        <taxon>Araneoidea</taxon>
        <taxon>Araneidae</taxon>
        <taxon>Caerostris</taxon>
    </lineage>
</organism>
<keyword evidence="3" id="KW-1185">Reference proteome</keyword>
<dbReference type="EMBL" id="BPLQ01004798">
    <property type="protein sequence ID" value="GIY10802.1"/>
    <property type="molecule type" value="Genomic_DNA"/>
</dbReference>
<accession>A0AAV4ML18</accession>
<gene>
    <name evidence="1" type="ORF">CDAR_317651</name>
    <name evidence="2" type="ORF">CDAR_531561</name>
</gene>
<protein>
    <submittedName>
        <fullName evidence="1">Uncharacterized protein</fullName>
    </submittedName>
</protein>
<reference evidence="1 3" key="1">
    <citation type="submission" date="2021-06" db="EMBL/GenBank/DDBJ databases">
        <title>Caerostris darwini draft genome.</title>
        <authorList>
            <person name="Kono N."/>
            <person name="Arakawa K."/>
        </authorList>
    </citation>
    <scope>NUCLEOTIDE SEQUENCE [LARGE SCALE GENOMIC DNA]</scope>
</reference>
<dbReference type="EMBL" id="BPLQ01000566">
    <property type="protein sequence ID" value="GIX72962.1"/>
    <property type="molecule type" value="Genomic_DNA"/>
</dbReference>
<evidence type="ECO:0000313" key="1">
    <source>
        <dbReference type="EMBL" id="GIX72962.1"/>
    </source>
</evidence>
<name>A0AAV4ML18_9ARAC</name>
<proteinExistence type="predicted"/>
<evidence type="ECO:0000313" key="3">
    <source>
        <dbReference type="Proteomes" id="UP001054837"/>
    </source>
</evidence>
<dbReference type="AlphaFoldDB" id="A0AAV4ML18"/>
<dbReference type="Proteomes" id="UP001054837">
    <property type="component" value="Unassembled WGS sequence"/>
</dbReference>